<dbReference type="AlphaFoldDB" id="A0AAW1Q594"/>
<accession>A0AAW1Q594</accession>
<dbReference type="PANTHER" id="PTHR12277">
    <property type="entry name" value="ALPHA/BETA HYDROLASE DOMAIN-CONTAINING PROTEIN"/>
    <property type="match status" value="1"/>
</dbReference>
<protein>
    <recommendedName>
        <fullName evidence="1">Serine aminopeptidase S33 domain-containing protein</fullName>
    </recommendedName>
</protein>
<evidence type="ECO:0000259" key="1">
    <source>
        <dbReference type="Pfam" id="PF12146"/>
    </source>
</evidence>
<dbReference type="Gene3D" id="3.40.50.1820">
    <property type="entry name" value="alpha/beta hydrolase"/>
    <property type="match status" value="1"/>
</dbReference>
<dbReference type="Proteomes" id="UP001489004">
    <property type="component" value="Unassembled WGS sequence"/>
</dbReference>
<sequence>MGPWGRFVDSISSRLAFFPPEPATYALRNHQDGARELYVHPLNTTDRRKVLGCEVVQLPTKKCKAGGGGETIVAAYVPYKRDTVPVILFSHGNAVDLGQMLPFYKELALQLQCNVLGYDYSGYGCSTGTPSVANTIADINACFDWLLTAKGKKAMDIVLYGQSVGSGPTIELAARTPDLGGVILHSPLMSGMRVLNPTWKRWPAWADIYPNLRLMPQVEATVLVMHGTEDEVVDFSHGQALHACAKHAAAPLWATSYNHQNLELCPQYLPHLKRFLQDLFGKDHIR</sequence>
<keyword evidence="3" id="KW-1185">Reference proteome</keyword>
<proteinExistence type="predicted"/>
<dbReference type="SUPFAM" id="SSF53474">
    <property type="entry name" value="alpha/beta-Hydrolases"/>
    <property type="match status" value="1"/>
</dbReference>
<name>A0AAW1Q594_9CHLO</name>
<gene>
    <name evidence="2" type="ORF">WJX72_010875</name>
</gene>
<dbReference type="InterPro" id="IPR022742">
    <property type="entry name" value="Hydrolase_4"/>
</dbReference>
<evidence type="ECO:0000313" key="2">
    <source>
        <dbReference type="EMBL" id="KAK9817194.1"/>
    </source>
</evidence>
<comment type="caution">
    <text evidence="2">The sequence shown here is derived from an EMBL/GenBank/DDBJ whole genome shotgun (WGS) entry which is preliminary data.</text>
</comment>
<reference evidence="2 3" key="1">
    <citation type="journal article" date="2024" name="Nat. Commun.">
        <title>Phylogenomics reveals the evolutionary origins of lichenization in chlorophyte algae.</title>
        <authorList>
            <person name="Puginier C."/>
            <person name="Libourel C."/>
            <person name="Otte J."/>
            <person name="Skaloud P."/>
            <person name="Haon M."/>
            <person name="Grisel S."/>
            <person name="Petersen M."/>
            <person name="Berrin J.G."/>
            <person name="Delaux P.M."/>
            <person name="Dal Grande F."/>
            <person name="Keller J."/>
        </authorList>
    </citation>
    <scope>NUCLEOTIDE SEQUENCE [LARGE SCALE GENOMIC DNA]</scope>
    <source>
        <strain evidence="2 3">SAG 2043</strain>
    </source>
</reference>
<evidence type="ECO:0000313" key="3">
    <source>
        <dbReference type="Proteomes" id="UP001489004"/>
    </source>
</evidence>
<dbReference type="Pfam" id="PF12146">
    <property type="entry name" value="Hydrolase_4"/>
    <property type="match status" value="1"/>
</dbReference>
<dbReference type="PANTHER" id="PTHR12277:SF81">
    <property type="entry name" value="PROTEIN ABHD13"/>
    <property type="match status" value="1"/>
</dbReference>
<feature type="domain" description="Serine aminopeptidase S33" evidence="1">
    <location>
        <begin position="86"/>
        <end position="202"/>
    </location>
</feature>
<organism evidence="2 3">
    <name type="scientific">[Myrmecia] bisecta</name>
    <dbReference type="NCBI Taxonomy" id="41462"/>
    <lineage>
        <taxon>Eukaryota</taxon>
        <taxon>Viridiplantae</taxon>
        <taxon>Chlorophyta</taxon>
        <taxon>core chlorophytes</taxon>
        <taxon>Trebouxiophyceae</taxon>
        <taxon>Trebouxiales</taxon>
        <taxon>Trebouxiaceae</taxon>
        <taxon>Myrmecia</taxon>
    </lineage>
</organism>
<dbReference type="InterPro" id="IPR029058">
    <property type="entry name" value="AB_hydrolase_fold"/>
</dbReference>
<dbReference type="EMBL" id="JALJOR010000005">
    <property type="protein sequence ID" value="KAK9817194.1"/>
    <property type="molecule type" value="Genomic_DNA"/>
</dbReference>